<proteinExistence type="predicted"/>
<gene>
    <name evidence="1" type="ORF">ACFFJP_14785</name>
</gene>
<accession>A0ABV6BFC6</accession>
<comment type="caution">
    <text evidence="1">The sequence shown here is derived from an EMBL/GenBank/DDBJ whole genome shotgun (WGS) entry which is preliminary data.</text>
</comment>
<protein>
    <submittedName>
        <fullName evidence="1">Cysteine-rich CWC family protein</fullName>
    </submittedName>
</protein>
<organism evidence="1 2">
    <name type="scientific">Rheinheimera tilapiae</name>
    <dbReference type="NCBI Taxonomy" id="875043"/>
    <lineage>
        <taxon>Bacteria</taxon>
        <taxon>Pseudomonadati</taxon>
        <taxon>Pseudomonadota</taxon>
        <taxon>Gammaproteobacteria</taxon>
        <taxon>Chromatiales</taxon>
        <taxon>Chromatiaceae</taxon>
        <taxon>Rheinheimera</taxon>
    </lineage>
</organism>
<evidence type="ECO:0000313" key="1">
    <source>
        <dbReference type="EMBL" id="MFC0049560.1"/>
    </source>
</evidence>
<reference evidence="1 2" key="1">
    <citation type="submission" date="2024-09" db="EMBL/GenBank/DDBJ databases">
        <authorList>
            <person name="Sun Q."/>
            <person name="Mori K."/>
        </authorList>
    </citation>
    <scope>NUCLEOTIDE SEQUENCE [LARGE SCALE GENOMIC DNA]</scope>
    <source>
        <strain evidence="1 2">KCTC 23315</strain>
    </source>
</reference>
<dbReference type="RefSeq" id="WP_377245632.1">
    <property type="nucleotide sequence ID" value="NZ_JBHLXP010000003.1"/>
</dbReference>
<dbReference type="Proteomes" id="UP001589813">
    <property type="component" value="Unassembled WGS sequence"/>
</dbReference>
<name>A0ABV6BFC6_9GAMM</name>
<keyword evidence="2" id="KW-1185">Reference proteome</keyword>
<dbReference type="EMBL" id="JBHLXP010000003">
    <property type="protein sequence ID" value="MFC0049560.1"/>
    <property type="molecule type" value="Genomic_DNA"/>
</dbReference>
<evidence type="ECO:0000313" key="2">
    <source>
        <dbReference type="Proteomes" id="UP001589813"/>
    </source>
</evidence>
<sequence length="81" mass="8430">MNDPQLDALICPRCGRPNQCAVVSGSTDCWCRQLPLLPLTISKTAAQAAVCYCPGCLAELTAAGDSQQGAEAQQYKAKGSA</sequence>
<dbReference type="Pfam" id="PF14375">
    <property type="entry name" value="Cys_rich_CWC"/>
    <property type="match status" value="1"/>
</dbReference>
<dbReference type="InterPro" id="IPR032720">
    <property type="entry name" value="Cys_rich_CWC"/>
</dbReference>